<dbReference type="RefSeq" id="WP_163738482.1">
    <property type="nucleotide sequence ID" value="NZ_JAAGOA010000008.1"/>
</dbReference>
<accession>A0A6L9S980</accession>
<dbReference type="EMBL" id="JAAGOA010000008">
    <property type="protein sequence ID" value="NEE01251.1"/>
    <property type="molecule type" value="Genomic_DNA"/>
</dbReference>
<dbReference type="SUPFAM" id="SSF53474">
    <property type="entry name" value="alpha/beta-Hydrolases"/>
    <property type="match status" value="1"/>
</dbReference>
<sequence>MVADTLTFDAADGTRLAYRRIGTGKPLVCIPGGPMLPSAELADLGGLSAYRTLILLDLRGTGDSAAPADPSTYRCDRLVDDVEALRTHLALDRIDLLAHSAGASLALLYATRYPERIDHLALITPSARPVRLEISDDDRRQVAELRRDEAWFPDAYAALERIQSGSATETDWSAIMPFTYGSWDQVAQAHAARADEQRNVEAAGIYYSDGALDPESTTASLADLQAPVLVVAGEYDVALPAHRAADYARLFAHADVAVLPQAGHQPWLDDPGRFAQTVNAFLD</sequence>
<dbReference type="GO" id="GO:0016020">
    <property type="term" value="C:membrane"/>
    <property type="evidence" value="ECO:0007669"/>
    <property type="project" value="TreeGrafter"/>
</dbReference>
<comment type="caution">
    <text evidence="2">The sequence shown here is derived from an EMBL/GenBank/DDBJ whole genome shotgun (WGS) entry which is preliminary data.</text>
</comment>
<dbReference type="GO" id="GO:0016787">
    <property type="term" value="F:hydrolase activity"/>
    <property type="evidence" value="ECO:0007669"/>
    <property type="project" value="UniProtKB-KW"/>
</dbReference>
<organism evidence="2 3">
    <name type="scientific">Phytoactinopolyspora halotolerans</name>
    <dbReference type="NCBI Taxonomy" id="1981512"/>
    <lineage>
        <taxon>Bacteria</taxon>
        <taxon>Bacillati</taxon>
        <taxon>Actinomycetota</taxon>
        <taxon>Actinomycetes</taxon>
        <taxon>Jiangellales</taxon>
        <taxon>Jiangellaceae</taxon>
        <taxon>Phytoactinopolyspora</taxon>
    </lineage>
</organism>
<dbReference type="Pfam" id="PF00561">
    <property type="entry name" value="Abhydrolase_1"/>
    <property type="match status" value="1"/>
</dbReference>
<reference evidence="2 3" key="1">
    <citation type="submission" date="2020-02" db="EMBL/GenBank/DDBJ databases">
        <authorList>
            <person name="Li X.-J."/>
            <person name="Han X.-M."/>
        </authorList>
    </citation>
    <scope>NUCLEOTIDE SEQUENCE [LARGE SCALE GENOMIC DNA]</scope>
    <source>
        <strain evidence="2 3">CCTCC AB 2017055</strain>
    </source>
</reference>
<keyword evidence="2" id="KW-0378">Hydrolase</keyword>
<proteinExistence type="predicted"/>
<dbReference type="PANTHER" id="PTHR43798:SF33">
    <property type="entry name" value="HYDROLASE, PUTATIVE (AFU_ORTHOLOGUE AFUA_2G14860)-RELATED"/>
    <property type="match status" value="1"/>
</dbReference>
<dbReference type="InterPro" id="IPR029058">
    <property type="entry name" value="AB_hydrolase_fold"/>
</dbReference>
<dbReference type="PRINTS" id="PR00111">
    <property type="entry name" value="ABHYDROLASE"/>
</dbReference>
<dbReference type="PANTHER" id="PTHR43798">
    <property type="entry name" value="MONOACYLGLYCEROL LIPASE"/>
    <property type="match status" value="1"/>
</dbReference>
<protein>
    <submittedName>
        <fullName evidence="2">Alpha/beta hydrolase</fullName>
    </submittedName>
</protein>
<evidence type="ECO:0000313" key="3">
    <source>
        <dbReference type="Proteomes" id="UP000475214"/>
    </source>
</evidence>
<evidence type="ECO:0000313" key="2">
    <source>
        <dbReference type="EMBL" id="NEE01251.1"/>
    </source>
</evidence>
<name>A0A6L9S980_9ACTN</name>
<keyword evidence="3" id="KW-1185">Reference proteome</keyword>
<feature type="domain" description="AB hydrolase-1" evidence="1">
    <location>
        <begin position="26"/>
        <end position="270"/>
    </location>
</feature>
<dbReference type="InterPro" id="IPR000073">
    <property type="entry name" value="AB_hydrolase_1"/>
</dbReference>
<dbReference type="Proteomes" id="UP000475214">
    <property type="component" value="Unassembled WGS sequence"/>
</dbReference>
<evidence type="ECO:0000259" key="1">
    <source>
        <dbReference type="Pfam" id="PF00561"/>
    </source>
</evidence>
<dbReference type="InterPro" id="IPR050266">
    <property type="entry name" value="AB_hydrolase_sf"/>
</dbReference>
<gene>
    <name evidence="2" type="ORF">G1H10_13840</name>
</gene>
<dbReference type="Gene3D" id="3.40.50.1820">
    <property type="entry name" value="alpha/beta hydrolase"/>
    <property type="match status" value="1"/>
</dbReference>
<dbReference type="AlphaFoldDB" id="A0A6L9S980"/>